<keyword evidence="2" id="KW-0378">Hydrolase</keyword>
<dbReference type="EMBL" id="BAABLP010000004">
    <property type="protein sequence ID" value="GAA4749705.1"/>
    <property type="molecule type" value="Genomic_DNA"/>
</dbReference>
<dbReference type="SUPFAM" id="SSF54637">
    <property type="entry name" value="Thioesterase/thiol ester dehydrase-isomerase"/>
    <property type="match status" value="1"/>
</dbReference>
<dbReference type="NCBIfam" id="TIGR00369">
    <property type="entry name" value="unchar_dom_1"/>
    <property type="match status" value="1"/>
</dbReference>
<comment type="similarity">
    <text evidence="1">Belongs to the thioesterase PaaI family.</text>
</comment>
<proteinExistence type="inferred from homology"/>
<feature type="domain" description="Thioesterase" evidence="3">
    <location>
        <begin position="74"/>
        <end position="151"/>
    </location>
</feature>
<keyword evidence="5" id="KW-1185">Reference proteome</keyword>
<dbReference type="InterPro" id="IPR029069">
    <property type="entry name" value="HotDog_dom_sf"/>
</dbReference>
<sequence length="168" mass="17450">MTDRHAKVVEWQDPAPLAAALPAMSGLEFLRAIVRGELPQPPIMATMGCEAVLAEPGHVEFRCVPDGSHFNPLGTVHGGYACTVLDSAAACAGQTVLPAGSGYTSIDLEVRYLRPVLPAGGPFTAVGRVVKPGRRVVFTEAELRDAAGAVVATATSSLLVLPLPPRGD</sequence>
<evidence type="ECO:0000256" key="2">
    <source>
        <dbReference type="ARBA" id="ARBA00022801"/>
    </source>
</evidence>
<protein>
    <submittedName>
        <fullName evidence="4">PaaI family thioesterase</fullName>
    </submittedName>
</protein>
<dbReference type="InterPro" id="IPR039298">
    <property type="entry name" value="ACOT13"/>
</dbReference>
<dbReference type="Pfam" id="PF03061">
    <property type="entry name" value="4HBT"/>
    <property type="match status" value="1"/>
</dbReference>
<dbReference type="PANTHER" id="PTHR21660">
    <property type="entry name" value="THIOESTERASE SUPERFAMILY MEMBER-RELATED"/>
    <property type="match status" value="1"/>
</dbReference>
<evidence type="ECO:0000313" key="4">
    <source>
        <dbReference type="EMBL" id="GAA4749705.1"/>
    </source>
</evidence>
<dbReference type="Gene3D" id="3.10.129.10">
    <property type="entry name" value="Hotdog Thioesterase"/>
    <property type="match status" value="1"/>
</dbReference>
<organism evidence="4 5">
    <name type="scientific">Amnibacterium soli</name>
    <dbReference type="NCBI Taxonomy" id="1282736"/>
    <lineage>
        <taxon>Bacteria</taxon>
        <taxon>Bacillati</taxon>
        <taxon>Actinomycetota</taxon>
        <taxon>Actinomycetes</taxon>
        <taxon>Micrococcales</taxon>
        <taxon>Microbacteriaceae</taxon>
        <taxon>Amnibacterium</taxon>
    </lineage>
</organism>
<evidence type="ECO:0000259" key="3">
    <source>
        <dbReference type="Pfam" id="PF03061"/>
    </source>
</evidence>
<dbReference type="RefSeq" id="WP_345481295.1">
    <property type="nucleotide sequence ID" value="NZ_BAABLP010000004.1"/>
</dbReference>
<reference evidence="5" key="1">
    <citation type="journal article" date="2019" name="Int. J. Syst. Evol. Microbiol.">
        <title>The Global Catalogue of Microorganisms (GCM) 10K type strain sequencing project: providing services to taxonomists for standard genome sequencing and annotation.</title>
        <authorList>
            <consortium name="The Broad Institute Genomics Platform"/>
            <consortium name="The Broad Institute Genome Sequencing Center for Infectious Disease"/>
            <person name="Wu L."/>
            <person name="Ma J."/>
        </authorList>
    </citation>
    <scope>NUCLEOTIDE SEQUENCE [LARGE SCALE GENOMIC DNA]</scope>
    <source>
        <strain evidence="5">JCM 19015</strain>
    </source>
</reference>
<dbReference type="InterPro" id="IPR006683">
    <property type="entry name" value="Thioestr_dom"/>
</dbReference>
<accession>A0ABP8Z8J9</accession>
<dbReference type="Proteomes" id="UP001500121">
    <property type="component" value="Unassembled WGS sequence"/>
</dbReference>
<evidence type="ECO:0000313" key="5">
    <source>
        <dbReference type="Proteomes" id="UP001500121"/>
    </source>
</evidence>
<dbReference type="InterPro" id="IPR003736">
    <property type="entry name" value="PAAI_dom"/>
</dbReference>
<gene>
    <name evidence="4" type="ORF">GCM10025783_22570</name>
</gene>
<comment type="caution">
    <text evidence="4">The sequence shown here is derived from an EMBL/GenBank/DDBJ whole genome shotgun (WGS) entry which is preliminary data.</text>
</comment>
<name>A0ABP8Z8J9_9MICO</name>
<evidence type="ECO:0000256" key="1">
    <source>
        <dbReference type="ARBA" id="ARBA00008324"/>
    </source>
</evidence>
<dbReference type="CDD" id="cd03443">
    <property type="entry name" value="PaaI_thioesterase"/>
    <property type="match status" value="1"/>
</dbReference>
<dbReference type="PANTHER" id="PTHR21660:SF1">
    <property type="entry name" value="ACYL-COENZYME A THIOESTERASE 13"/>
    <property type="match status" value="1"/>
</dbReference>